<dbReference type="PANTHER" id="PTHR31828">
    <property type="entry name" value="PHOSPHOLIPASE A1-IIGAMMA"/>
    <property type="match status" value="1"/>
</dbReference>
<dbReference type="Pfam" id="PF01764">
    <property type="entry name" value="Lipase_3"/>
    <property type="match status" value="1"/>
</dbReference>
<reference evidence="8" key="1">
    <citation type="journal article" date="2010" name="Nat. Biotechnol.">
        <title>Draft genome sequence of the oilseed species Ricinus communis.</title>
        <authorList>
            <person name="Chan A.P."/>
            <person name="Crabtree J."/>
            <person name="Zhao Q."/>
            <person name="Lorenzi H."/>
            <person name="Orvis J."/>
            <person name="Puiu D."/>
            <person name="Melake-Berhan A."/>
            <person name="Jones K.M."/>
            <person name="Redman J."/>
            <person name="Chen G."/>
            <person name="Cahoon E.B."/>
            <person name="Gedil M."/>
            <person name="Stanke M."/>
            <person name="Haas B.J."/>
            <person name="Wortman J.R."/>
            <person name="Fraser-Liggett C.M."/>
            <person name="Ravel J."/>
            <person name="Rabinowicz P.D."/>
        </authorList>
    </citation>
    <scope>NUCLEOTIDE SEQUENCE [LARGE SCALE GENOMIC DNA]</scope>
    <source>
        <strain evidence="8">cv. Hale</strain>
    </source>
</reference>
<dbReference type="AlphaFoldDB" id="B9S983"/>
<evidence type="ECO:0000259" key="6">
    <source>
        <dbReference type="Pfam" id="PF01764"/>
    </source>
</evidence>
<accession>B9S983</accession>
<evidence type="ECO:0000313" key="8">
    <source>
        <dbReference type="Proteomes" id="UP000008311"/>
    </source>
</evidence>
<comment type="function">
    <text evidence="5">Acylhydrolase that catalyzes the hydrolysis of phospholipids at the sn-1 position.</text>
</comment>
<dbReference type="GO" id="GO:0005737">
    <property type="term" value="C:cytoplasm"/>
    <property type="evidence" value="ECO:0007669"/>
    <property type="project" value="UniProtKB-ARBA"/>
</dbReference>
<gene>
    <name evidence="7" type="ORF">RCOM_1014270</name>
</gene>
<comment type="similarity">
    <text evidence="1 5">Belongs to the AB hydrolase superfamily. Lipase family.</text>
</comment>
<dbReference type="InterPro" id="IPR033556">
    <property type="entry name" value="PLA"/>
</dbReference>
<dbReference type="Gene3D" id="3.40.50.1820">
    <property type="entry name" value="alpha/beta hydrolase"/>
    <property type="match status" value="1"/>
</dbReference>
<dbReference type="KEGG" id="rcu:8259212"/>
<dbReference type="GO" id="GO:0008970">
    <property type="term" value="F:phospholipase A1 activity"/>
    <property type="evidence" value="ECO:0007669"/>
    <property type="project" value="UniProtKB-UniRule"/>
</dbReference>
<dbReference type="GO" id="GO:0016042">
    <property type="term" value="P:lipid catabolic process"/>
    <property type="evidence" value="ECO:0007669"/>
    <property type="project" value="UniProtKB-UniRule"/>
</dbReference>
<dbReference type="InterPro" id="IPR002921">
    <property type="entry name" value="Fungal_lipase-type"/>
</dbReference>
<feature type="domain" description="Fungal lipase-type" evidence="6">
    <location>
        <begin position="126"/>
        <end position="286"/>
    </location>
</feature>
<name>B9S983_RICCO</name>
<dbReference type="InParanoid" id="B9S983"/>
<dbReference type="OrthoDB" id="438440at2759"/>
<dbReference type="eggNOG" id="KOG4569">
    <property type="taxonomic scope" value="Eukaryota"/>
</dbReference>
<evidence type="ECO:0000256" key="3">
    <source>
        <dbReference type="ARBA" id="ARBA00022963"/>
    </source>
</evidence>
<dbReference type="PANTHER" id="PTHR31828:SF20">
    <property type="entry name" value="PHOSPHOLIPASE A1"/>
    <property type="match status" value="1"/>
</dbReference>
<evidence type="ECO:0000256" key="1">
    <source>
        <dbReference type="ARBA" id="ARBA00010701"/>
    </source>
</evidence>
<keyword evidence="4 5" id="KW-0443">Lipid metabolism</keyword>
<keyword evidence="2 5" id="KW-0378">Hydrolase</keyword>
<organism evidence="7 8">
    <name type="scientific">Ricinus communis</name>
    <name type="common">Castor bean</name>
    <dbReference type="NCBI Taxonomy" id="3988"/>
    <lineage>
        <taxon>Eukaryota</taxon>
        <taxon>Viridiplantae</taxon>
        <taxon>Streptophyta</taxon>
        <taxon>Embryophyta</taxon>
        <taxon>Tracheophyta</taxon>
        <taxon>Spermatophyta</taxon>
        <taxon>Magnoliopsida</taxon>
        <taxon>eudicotyledons</taxon>
        <taxon>Gunneridae</taxon>
        <taxon>Pentapetalae</taxon>
        <taxon>rosids</taxon>
        <taxon>fabids</taxon>
        <taxon>Malpighiales</taxon>
        <taxon>Euphorbiaceae</taxon>
        <taxon>Acalyphoideae</taxon>
        <taxon>Acalypheae</taxon>
        <taxon>Ricinus</taxon>
    </lineage>
</organism>
<dbReference type="EMBL" id="EQ973895">
    <property type="protein sequence ID" value="EEF39852.1"/>
    <property type="molecule type" value="Genomic_DNA"/>
</dbReference>
<dbReference type="InterPro" id="IPR029058">
    <property type="entry name" value="AB_hydrolase_fold"/>
</dbReference>
<protein>
    <recommendedName>
        <fullName evidence="5">Phospholipase A1</fullName>
        <ecNumber evidence="5">3.1.1.-</ecNumber>
    </recommendedName>
</protein>
<dbReference type="CDD" id="cd00519">
    <property type="entry name" value="Lipase_3"/>
    <property type="match status" value="1"/>
</dbReference>
<keyword evidence="3 5" id="KW-0442">Lipid degradation</keyword>
<evidence type="ECO:0000313" key="7">
    <source>
        <dbReference type="EMBL" id="EEF39852.1"/>
    </source>
</evidence>
<keyword evidence="8" id="KW-1185">Reference proteome</keyword>
<dbReference type="EC" id="3.1.1.-" evidence="5"/>
<sequence length="403" mass="45180">MADIAKNWKVLSGENNWKGLLDPIDDNLRRYLINYGAFTRAPADSFNDVKVSDGFALCRYPPEVLFTRVGLQSGNPFKYLVTDYFYARSEADAFREYLPATSTFVGFVAVSTDEGKLVLGRRDIIVCWRGTTLPIEWFQDILCDQVPATDIFPDSEALVHNGFYNMYTAKDSTSTYNKMSVREQVLAAVRRLVDKHYEAGSNEVVSITVIGHSLGAALATLNAVDIVANEYNRPTGSTVELPVASFVFGSPRVGDKGFLDVFSGLKNLHLLRIRNAQDFIPELPPKKILGYSYADVGAELDIDTSLSPYIKKATFMEPHDLNLYCHGISGYQGKDRKFKLAVDFDLALVNKYNDLLLEDYKVPPKWWSNVMNKGMAQMDDGSWKLHDYVPDPPSDDISENGIK</sequence>
<evidence type="ECO:0000256" key="4">
    <source>
        <dbReference type="ARBA" id="ARBA00023098"/>
    </source>
</evidence>
<dbReference type="Proteomes" id="UP000008311">
    <property type="component" value="Unassembled WGS sequence"/>
</dbReference>
<proteinExistence type="inferred from homology"/>
<evidence type="ECO:0000256" key="5">
    <source>
        <dbReference type="RuleBase" id="RU367093"/>
    </source>
</evidence>
<dbReference type="SUPFAM" id="SSF53474">
    <property type="entry name" value="alpha/beta-Hydrolases"/>
    <property type="match status" value="1"/>
</dbReference>
<evidence type="ECO:0000256" key="2">
    <source>
        <dbReference type="ARBA" id="ARBA00022801"/>
    </source>
</evidence>
<dbReference type="FunFam" id="3.40.50.1820:FF:000065">
    <property type="entry name" value="Phospholipase A1-II 3"/>
    <property type="match status" value="1"/>
</dbReference>